<feature type="transmembrane region" description="Helical" evidence="12">
    <location>
        <begin position="101"/>
        <end position="125"/>
    </location>
</feature>
<keyword evidence="5" id="KW-0677">Repeat</keyword>
<dbReference type="PANTHER" id="PTHR45928:SF1">
    <property type="entry name" value="RE38146P"/>
    <property type="match status" value="1"/>
</dbReference>
<feature type="repeat" description="Solcar" evidence="10">
    <location>
        <begin position="203"/>
        <end position="294"/>
    </location>
</feature>
<keyword evidence="6" id="KW-0999">Mitochondrion inner membrane</keyword>
<name>A0A9N9XCS2_DIABA</name>
<organism evidence="13 14">
    <name type="scientific">Diabrotica balteata</name>
    <name type="common">Banded cucumber beetle</name>
    <dbReference type="NCBI Taxonomy" id="107213"/>
    <lineage>
        <taxon>Eukaryota</taxon>
        <taxon>Metazoa</taxon>
        <taxon>Ecdysozoa</taxon>
        <taxon>Arthropoda</taxon>
        <taxon>Hexapoda</taxon>
        <taxon>Insecta</taxon>
        <taxon>Pterygota</taxon>
        <taxon>Neoptera</taxon>
        <taxon>Endopterygota</taxon>
        <taxon>Coleoptera</taxon>
        <taxon>Polyphaga</taxon>
        <taxon>Cucujiformia</taxon>
        <taxon>Chrysomeloidea</taxon>
        <taxon>Chrysomelidae</taxon>
        <taxon>Galerucinae</taxon>
        <taxon>Diabroticina</taxon>
        <taxon>Diabroticites</taxon>
        <taxon>Diabrotica</taxon>
    </lineage>
</organism>
<evidence type="ECO:0000256" key="6">
    <source>
        <dbReference type="ARBA" id="ARBA00022792"/>
    </source>
</evidence>
<keyword evidence="3 11" id="KW-0813">Transport</keyword>
<dbReference type="InterPro" id="IPR023395">
    <property type="entry name" value="MCP_dom_sf"/>
</dbReference>
<protein>
    <recommendedName>
        <fullName evidence="15">Solute carrier family 25 member 35</fullName>
    </recommendedName>
</protein>
<feature type="repeat" description="Solcar" evidence="10">
    <location>
        <begin position="1"/>
        <end position="90"/>
    </location>
</feature>
<reference evidence="13" key="1">
    <citation type="submission" date="2022-01" db="EMBL/GenBank/DDBJ databases">
        <authorList>
            <person name="King R."/>
        </authorList>
    </citation>
    <scope>NUCLEOTIDE SEQUENCE</scope>
</reference>
<keyword evidence="14" id="KW-1185">Reference proteome</keyword>
<dbReference type="PROSITE" id="PS50920">
    <property type="entry name" value="SOLCAR"/>
    <property type="match status" value="3"/>
</dbReference>
<evidence type="ECO:0000313" key="13">
    <source>
        <dbReference type="EMBL" id="CAG9834196.1"/>
    </source>
</evidence>
<feature type="transmembrane region" description="Helical" evidence="12">
    <location>
        <begin position="200"/>
        <end position="222"/>
    </location>
</feature>
<sequence>MDFVIGGLAASGASIFSNPFDVVKTRMQLQGELQARGKHQVFYKNVFHAGWVIAKNEGIRGLQKGLGTAILMHSVRNSTRLGIYQWLHKKEYLTNEHGKTIFYRSALASAFAGAAGAFLGSPLFLVKTQLQSQAADSISVGTQHGHKGAFAAFRSIYHKDGISGLWRGGNAVVLRAVVGSSAQLTSFAITKDMLRDYEVFVRYPIVTSFVASIIGGVFQCILMNPFDLVSVRLYNQGVDQNGRGLLYNGIFDAFVKIGKKEGLRGFYKGVTASYVRLAPHGALCLVFWDMLKDLHEKHLAKSKVTSPKYVKSENKEVR</sequence>
<accession>A0A9N9XCS2</accession>
<evidence type="ECO:0000256" key="11">
    <source>
        <dbReference type="RuleBase" id="RU000488"/>
    </source>
</evidence>
<dbReference type="Gene3D" id="1.50.40.10">
    <property type="entry name" value="Mitochondrial carrier domain"/>
    <property type="match status" value="1"/>
</dbReference>
<evidence type="ECO:0000256" key="3">
    <source>
        <dbReference type="ARBA" id="ARBA00022448"/>
    </source>
</evidence>
<evidence type="ECO:0000256" key="8">
    <source>
        <dbReference type="ARBA" id="ARBA00023128"/>
    </source>
</evidence>
<evidence type="ECO:0000256" key="10">
    <source>
        <dbReference type="PROSITE-ProRule" id="PRU00282"/>
    </source>
</evidence>
<evidence type="ECO:0008006" key="15">
    <source>
        <dbReference type="Google" id="ProtNLM"/>
    </source>
</evidence>
<dbReference type="PANTHER" id="PTHR45928">
    <property type="entry name" value="RE38146P"/>
    <property type="match status" value="1"/>
</dbReference>
<keyword evidence="8" id="KW-0496">Mitochondrion</keyword>
<proteinExistence type="inferred from homology"/>
<keyword evidence="4 10" id="KW-0812">Transmembrane</keyword>
<dbReference type="AlphaFoldDB" id="A0A9N9XCS2"/>
<dbReference type="GO" id="GO:0005743">
    <property type="term" value="C:mitochondrial inner membrane"/>
    <property type="evidence" value="ECO:0007669"/>
    <property type="project" value="UniProtKB-SubCell"/>
</dbReference>
<feature type="repeat" description="Solcar" evidence="10">
    <location>
        <begin position="100"/>
        <end position="193"/>
    </location>
</feature>
<dbReference type="OrthoDB" id="6703404at2759"/>
<keyword evidence="7 12" id="KW-1133">Transmembrane helix</keyword>
<evidence type="ECO:0000313" key="14">
    <source>
        <dbReference type="Proteomes" id="UP001153709"/>
    </source>
</evidence>
<keyword evidence="9 10" id="KW-0472">Membrane</keyword>
<evidence type="ECO:0000256" key="1">
    <source>
        <dbReference type="ARBA" id="ARBA00004448"/>
    </source>
</evidence>
<comment type="subcellular location">
    <subcellularLocation>
        <location evidence="1">Mitochondrion inner membrane</location>
        <topology evidence="1">Multi-pass membrane protein</topology>
    </subcellularLocation>
</comment>
<gene>
    <name evidence="13" type="ORF">DIABBA_LOCUS7527</name>
</gene>
<dbReference type="Pfam" id="PF00153">
    <property type="entry name" value="Mito_carr"/>
    <property type="match status" value="3"/>
</dbReference>
<evidence type="ECO:0000256" key="7">
    <source>
        <dbReference type="ARBA" id="ARBA00022989"/>
    </source>
</evidence>
<dbReference type="InterPro" id="IPR018108">
    <property type="entry name" value="MCP_transmembrane"/>
</dbReference>
<dbReference type="Proteomes" id="UP001153709">
    <property type="component" value="Chromosome 5"/>
</dbReference>
<dbReference type="EMBL" id="OU898280">
    <property type="protein sequence ID" value="CAG9834196.1"/>
    <property type="molecule type" value="Genomic_DNA"/>
</dbReference>
<comment type="similarity">
    <text evidence="2 11">Belongs to the mitochondrial carrier (TC 2.A.29) family.</text>
</comment>
<evidence type="ECO:0000256" key="12">
    <source>
        <dbReference type="SAM" id="Phobius"/>
    </source>
</evidence>
<evidence type="ECO:0000256" key="9">
    <source>
        <dbReference type="ARBA" id="ARBA00023136"/>
    </source>
</evidence>
<dbReference type="InterPro" id="IPR051508">
    <property type="entry name" value="Mito_Carrier_Antiporter"/>
</dbReference>
<evidence type="ECO:0000256" key="2">
    <source>
        <dbReference type="ARBA" id="ARBA00006375"/>
    </source>
</evidence>
<dbReference type="SUPFAM" id="SSF103506">
    <property type="entry name" value="Mitochondrial carrier"/>
    <property type="match status" value="1"/>
</dbReference>
<evidence type="ECO:0000256" key="5">
    <source>
        <dbReference type="ARBA" id="ARBA00022737"/>
    </source>
</evidence>
<evidence type="ECO:0000256" key="4">
    <source>
        <dbReference type="ARBA" id="ARBA00022692"/>
    </source>
</evidence>